<evidence type="ECO:0000313" key="2">
    <source>
        <dbReference type="Proteomes" id="UP000076923"/>
    </source>
</evidence>
<keyword evidence="2" id="KW-1185">Reference proteome</keyword>
<dbReference type="Proteomes" id="UP000076923">
    <property type="component" value="Unassembled WGS sequence"/>
</dbReference>
<dbReference type="RefSeq" id="WP_068448677.1">
    <property type="nucleotide sequence ID" value="NZ_CANKUV010000001.1"/>
</dbReference>
<dbReference type="OrthoDB" id="1203232at2"/>
<dbReference type="AlphaFoldDB" id="A0A176TCV0"/>
<accession>A0A176TCV0</accession>
<gene>
    <name evidence="1" type="ORF">LPB303_05370</name>
</gene>
<dbReference type="EMBL" id="LVWE01000010">
    <property type="protein sequence ID" value="OAD45717.1"/>
    <property type="molecule type" value="Genomic_DNA"/>
</dbReference>
<organism evidence="1 2">
    <name type="scientific">Polaribacter atrinae</name>
    <dbReference type="NCBI Taxonomy" id="1333662"/>
    <lineage>
        <taxon>Bacteria</taxon>
        <taxon>Pseudomonadati</taxon>
        <taxon>Bacteroidota</taxon>
        <taxon>Flavobacteriia</taxon>
        <taxon>Flavobacteriales</taxon>
        <taxon>Flavobacteriaceae</taxon>
    </lineage>
</organism>
<evidence type="ECO:0000313" key="1">
    <source>
        <dbReference type="EMBL" id="OAD45717.1"/>
    </source>
</evidence>
<sequence>MNTHLYKIKHFNNTLDLFSSEGKLYSSKWFLDFGKFGSEMFDSEDKIIYRITKQFQFWKWKMVFTIKNSHDVLTELISQNNRKTIYSIDIDEVTYETKIHFKKKISILKNGDKIAEIDTSFLEKEYKDTIKLQLLDKLDLPVCFLLFSCLKIGETEQDSKRIMPSQKQLEPNDEPWS</sequence>
<protein>
    <submittedName>
        <fullName evidence="1">Uncharacterized protein</fullName>
    </submittedName>
</protein>
<comment type="caution">
    <text evidence="1">The sequence shown here is derived from an EMBL/GenBank/DDBJ whole genome shotgun (WGS) entry which is preliminary data.</text>
</comment>
<dbReference type="STRING" id="1333662.LPB303_05370"/>
<proteinExistence type="predicted"/>
<name>A0A176TCV0_9FLAO</name>
<reference evidence="1 2" key="1">
    <citation type="submission" date="2016-02" db="EMBL/GenBank/DDBJ databases">
        <title>Draft genome sequence of Polaribacter atrinae KACC17473.</title>
        <authorList>
            <person name="Shin S.-K."/>
            <person name="Yi H."/>
        </authorList>
    </citation>
    <scope>NUCLEOTIDE SEQUENCE [LARGE SCALE GENOMIC DNA]</scope>
    <source>
        <strain evidence="1 2">KACC 17473</strain>
    </source>
</reference>